<dbReference type="GO" id="GO:0045504">
    <property type="term" value="F:dynein heavy chain binding"/>
    <property type="evidence" value="ECO:0007669"/>
    <property type="project" value="TreeGrafter"/>
</dbReference>
<dbReference type="PANTHER" id="PTHR12442:SF22">
    <property type="entry name" value="CYTOPLASMIC DYNEIN 1 INTERMEDIATE CHAIN-RELATED"/>
    <property type="match status" value="1"/>
</dbReference>
<dbReference type="SUPFAM" id="SSF50978">
    <property type="entry name" value="WD40 repeat-like"/>
    <property type="match status" value="1"/>
</dbReference>
<comment type="caution">
    <text evidence="6">The sequence shown here is derived from an EMBL/GenBank/DDBJ whole genome shotgun (WGS) entry which is preliminary data.</text>
</comment>
<dbReference type="STRING" id="6336.A0A0V0SNG7"/>
<evidence type="ECO:0000256" key="5">
    <source>
        <dbReference type="SAM" id="MobiDB-lite"/>
    </source>
</evidence>
<dbReference type="GO" id="GO:0005737">
    <property type="term" value="C:cytoplasm"/>
    <property type="evidence" value="ECO:0007669"/>
    <property type="project" value="UniProtKB-SubCell"/>
</dbReference>
<feature type="compositionally biased region" description="Polar residues" evidence="5">
    <location>
        <begin position="38"/>
        <end position="48"/>
    </location>
</feature>
<keyword evidence="3" id="KW-0853">WD repeat</keyword>
<name>A0A0V0SNG7_9BILA</name>
<keyword evidence="2" id="KW-0963">Cytoplasm</keyword>
<dbReference type="InterPro" id="IPR015943">
    <property type="entry name" value="WD40/YVTN_repeat-like_dom_sf"/>
</dbReference>
<keyword evidence="7" id="KW-1185">Reference proteome</keyword>
<evidence type="ECO:0000313" key="7">
    <source>
        <dbReference type="Proteomes" id="UP000054630"/>
    </source>
</evidence>
<dbReference type="InterPro" id="IPR050687">
    <property type="entry name" value="Dynein_IC"/>
</dbReference>
<gene>
    <name evidence="6" type="primary">Dync1i2</name>
    <name evidence="6" type="ORF">T07_7180</name>
</gene>
<protein>
    <submittedName>
        <fullName evidence="6">Cytoplasmic dynein 1 intermediate chain 2</fullName>
    </submittedName>
</protein>
<accession>A0A0V0SNG7</accession>
<evidence type="ECO:0000256" key="2">
    <source>
        <dbReference type="ARBA" id="ARBA00022490"/>
    </source>
</evidence>
<keyword evidence="4" id="KW-0677">Repeat</keyword>
<dbReference type="InterPro" id="IPR001680">
    <property type="entry name" value="WD40_rpt"/>
</dbReference>
<dbReference type="Proteomes" id="UP000054630">
    <property type="component" value="Unassembled WGS sequence"/>
</dbReference>
<sequence>MDASPTIRKAELERKKAKLAAIREEKKRKEEERRRQTIAASHGSSISADSDLREEADKMLAEFGIAPVSLTDFGAALQNTSFSDDHSTSLLSESDHSKQEFDCRNTTAKDKFIPKLEITKAVPSSFVPPERICYSKATQTNFEHADKDHVNMHLFEWDDEFISDQHPLSTGPHSPEEVFDVDPTSAHFMAGILPHVELVKPAEVVQTDVPPKEESVATPKELSEEERQSIYSSSSFRNFFERASKVIERAIVESDSIFVDYAKDVDKEKPDTSVKLSLSRCFYSESLIRNRCVTCFDFSPQYPELLAASYSNMDDSSSSPGGSVHVWNSKFKKTTPEYSFYCQSRVLSMTWAKFHPNLLIGGTYSGQICLWDNRHNKKTPIQKSSLSTSAHTHPVYCLQIVGSTNAHNIVSISSEGRLCSWSLEMLSHPQETLNLQWKQSKQVSPYCMCLPTSTGNNFFIGSLDGYVYSGCRHGNKSGLTELYEGHFGPVVGIDSHSAVGSVDFSHLFLTSSFDWTVKLWNANESRPLCSFENNSDYVFDVAWSPIHPALFACTDGEGRLDLWHLNRDTALPAACMQVENSPALNVLAWSKSGMQIVVGGDDGKTWVYDVNEQLACPTVNEWANLSATLQQLKQNQIEAQELNATMTTR</sequence>
<organism evidence="6 7">
    <name type="scientific">Trichinella nelsoni</name>
    <dbReference type="NCBI Taxonomy" id="6336"/>
    <lineage>
        <taxon>Eukaryota</taxon>
        <taxon>Metazoa</taxon>
        <taxon>Ecdysozoa</taxon>
        <taxon>Nematoda</taxon>
        <taxon>Enoplea</taxon>
        <taxon>Dorylaimia</taxon>
        <taxon>Trichinellida</taxon>
        <taxon>Trichinellidae</taxon>
        <taxon>Trichinella</taxon>
    </lineage>
</organism>
<dbReference type="GO" id="GO:0005868">
    <property type="term" value="C:cytoplasmic dynein complex"/>
    <property type="evidence" value="ECO:0007669"/>
    <property type="project" value="TreeGrafter"/>
</dbReference>
<evidence type="ECO:0000313" key="6">
    <source>
        <dbReference type="EMBL" id="KRX28274.1"/>
    </source>
</evidence>
<dbReference type="GO" id="GO:0010970">
    <property type="term" value="P:transport along microtubule"/>
    <property type="evidence" value="ECO:0007669"/>
    <property type="project" value="TreeGrafter"/>
</dbReference>
<dbReference type="PANTHER" id="PTHR12442">
    <property type="entry name" value="DYNEIN INTERMEDIATE CHAIN"/>
    <property type="match status" value="1"/>
</dbReference>
<evidence type="ECO:0000256" key="3">
    <source>
        <dbReference type="ARBA" id="ARBA00022574"/>
    </source>
</evidence>
<dbReference type="GO" id="GO:0045503">
    <property type="term" value="F:dynein light chain binding"/>
    <property type="evidence" value="ECO:0007669"/>
    <property type="project" value="TreeGrafter"/>
</dbReference>
<dbReference type="OrthoDB" id="4189at2759"/>
<dbReference type="AlphaFoldDB" id="A0A0V0SNG7"/>
<dbReference type="Pfam" id="PF00400">
    <property type="entry name" value="WD40"/>
    <property type="match status" value="1"/>
</dbReference>
<feature type="region of interest" description="Disordered" evidence="5">
    <location>
        <begin position="22"/>
        <end position="52"/>
    </location>
</feature>
<evidence type="ECO:0000256" key="1">
    <source>
        <dbReference type="ARBA" id="ARBA00004496"/>
    </source>
</evidence>
<evidence type="ECO:0000256" key="4">
    <source>
        <dbReference type="ARBA" id="ARBA00022737"/>
    </source>
</evidence>
<comment type="subcellular location">
    <subcellularLocation>
        <location evidence="1">Cytoplasm</location>
    </subcellularLocation>
</comment>
<dbReference type="SMART" id="SM00320">
    <property type="entry name" value="WD40"/>
    <property type="match status" value="6"/>
</dbReference>
<dbReference type="InterPro" id="IPR036322">
    <property type="entry name" value="WD40_repeat_dom_sf"/>
</dbReference>
<proteinExistence type="predicted"/>
<dbReference type="EMBL" id="JYDL01000001">
    <property type="protein sequence ID" value="KRX28274.1"/>
    <property type="molecule type" value="Genomic_DNA"/>
</dbReference>
<reference evidence="6 7" key="1">
    <citation type="submission" date="2015-01" db="EMBL/GenBank/DDBJ databases">
        <title>Evolution of Trichinella species and genotypes.</title>
        <authorList>
            <person name="Korhonen P.K."/>
            <person name="Edoardo P."/>
            <person name="Giuseppe L.R."/>
            <person name="Gasser R.B."/>
        </authorList>
    </citation>
    <scope>NUCLEOTIDE SEQUENCE [LARGE SCALE GENOMIC DNA]</scope>
    <source>
        <strain evidence="6">ISS37</strain>
    </source>
</reference>
<feature type="compositionally biased region" description="Basic and acidic residues" evidence="5">
    <location>
        <begin position="22"/>
        <end position="35"/>
    </location>
</feature>
<dbReference type="Gene3D" id="2.130.10.10">
    <property type="entry name" value="YVTN repeat-like/Quinoprotein amine dehydrogenase"/>
    <property type="match status" value="2"/>
</dbReference>